<feature type="compositionally biased region" description="Low complexity" evidence="6">
    <location>
        <begin position="467"/>
        <end position="487"/>
    </location>
</feature>
<keyword evidence="3" id="KW-0378">Hydrolase</keyword>
<dbReference type="InterPro" id="IPR053138">
    <property type="entry name" value="N-alpha-Ac-DABA_deacetylase"/>
</dbReference>
<feature type="domain" description="Succinylglutamate desuccinylase/Aspartoacylase catalytic" evidence="8">
    <location>
        <begin position="158"/>
        <end position="336"/>
    </location>
</feature>
<dbReference type="Proteomes" id="UP000014461">
    <property type="component" value="Unassembled WGS sequence"/>
</dbReference>
<dbReference type="STRING" id="1331007.AALB_2399"/>
<proteinExistence type="predicted"/>
<evidence type="ECO:0000256" key="2">
    <source>
        <dbReference type="ARBA" id="ARBA00022723"/>
    </source>
</evidence>
<accession>R9PLU2</accession>
<dbReference type="SUPFAM" id="SSF53187">
    <property type="entry name" value="Zn-dependent exopeptidases"/>
    <property type="match status" value="1"/>
</dbReference>
<feature type="compositionally biased region" description="Acidic residues" evidence="6">
    <location>
        <begin position="58"/>
        <end position="68"/>
    </location>
</feature>
<feature type="region of interest" description="Disordered" evidence="6">
    <location>
        <begin position="42"/>
        <end position="116"/>
    </location>
</feature>
<dbReference type="EMBL" id="BARX01000015">
    <property type="protein sequence ID" value="GAD02319.1"/>
    <property type="molecule type" value="Genomic_DNA"/>
</dbReference>
<evidence type="ECO:0000256" key="4">
    <source>
        <dbReference type="ARBA" id="ARBA00022833"/>
    </source>
</evidence>
<evidence type="ECO:0000259" key="8">
    <source>
        <dbReference type="Pfam" id="PF24827"/>
    </source>
</evidence>
<dbReference type="Gene3D" id="3.40.630.10">
    <property type="entry name" value="Zn peptidases"/>
    <property type="match status" value="1"/>
</dbReference>
<dbReference type="Pfam" id="PF24827">
    <property type="entry name" value="AstE_AspA_cat"/>
    <property type="match status" value="1"/>
</dbReference>
<dbReference type="PANTHER" id="PTHR37326">
    <property type="entry name" value="BLL3975 PROTEIN"/>
    <property type="match status" value="1"/>
</dbReference>
<dbReference type="GO" id="GO:0046872">
    <property type="term" value="F:metal ion binding"/>
    <property type="evidence" value="ECO:0007669"/>
    <property type="project" value="UniProtKB-KW"/>
</dbReference>
<feature type="compositionally biased region" description="Low complexity" evidence="6">
    <location>
        <begin position="496"/>
        <end position="525"/>
    </location>
</feature>
<keyword evidence="5" id="KW-0175">Coiled coil</keyword>
<feature type="signal peptide" evidence="7">
    <location>
        <begin position="1"/>
        <end position="20"/>
    </location>
</feature>
<reference evidence="9" key="1">
    <citation type="journal article" date="2013" name="Genome Announc.">
        <title>Draft Genome Sequence of Agarivorans albus Strain MKT 106T, an Agarolytic Marine Bacterium.</title>
        <authorList>
            <person name="Yasuike M."/>
            <person name="Nakamura Y."/>
            <person name="Kai W."/>
            <person name="Fujiwara A."/>
            <person name="Fukui Y."/>
            <person name="Satomi M."/>
            <person name="Sano M."/>
        </authorList>
    </citation>
    <scope>NUCLEOTIDE SEQUENCE [LARGE SCALE GENOMIC DNA]</scope>
</reference>
<dbReference type="InterPro" id="IPR055438">
    <property type="entry name" value="AstE_AspA_cat"/>
</dbReference>
<keyword evidence="4" id="KW-0862">Zinc</keyword>
<evidence type="ECO:0000256" key="7">
    <source>
        <dbReference type="SAM" id="SignalP"/>
    </source>
</evidence>
<dbReference type="PANTHER" id="PTHR37326:SF2">
    <property type="entry name" value="SUCCINYLGLUTAMATE DESUCCINYLASE_ASPARTOACYLASE FAMILY PROTEIN"/>
    <property type="match status" value="1"/>
</dbReference>
<evidence type="ECO:0000256" key="1">
    <source>
        <dbReference type="ARBA" id="ARBA00001947"/>
    </source>
</evidence>
<keyword evidence="10" id="KW-1185">Reference proteome</keyword>
<comment type="caution">
    <text evidence="9">The sequence shown here is derived from an EMBL/GenBank/DDBJ whole genome shotgun (WGS) entry which is preliminary data.</text>
</comment>
<dbReference type="InterPro" id="IPR010916">
    <property type="entry name" value="TonB_box_CS"/>
</dbReference>
<dbReference type="AlphaFoldDB" id="R9PLU2"/>
<feature type="compositionally biased region" description="Low complexity" evidence="6">
    <location>
        <begin position="69"/>
        <end position="82"/>
    </location>
</feature>
<dbReference type="PROSITE" id="PS00430">
    <property type="entry name" value="TONB_DEPENDENT_REC_1"/>
    <property type="match status" value="1"/>
</dbReference>
<feature type="compositionally biased region" description="Low complexity" evidence="6">
    <location>
        <begin position="104"/>
        <end position="114"/>
    </location>
</feature>
<dbReference type="CDD" id="cd06251">
    <property type="entry name" value="M14_ASTE_ASPA-like"/>
    <property type="match status" value="1"/>
</dbReference>
<protein>
    <recommendedName>
        <fullName evidence="8">Succinylglutamate desuccinylase/Aspartoacylase catalytic domain-containing protein</fullName>
    </recommendedName>
</protein>
<sequence length="543" mass="58428">MSRRLILVLLCFCFSAAATEQENQYEELYDQKLSDIEETTTEIGEQQAEVDSNLTEPNTEDDSVEVEAEAGSVSEPQAELALPEPPKPIIPIVAGKTDQASASQTTEEQPQEETWGPLSLLNTELSPNSSATLDWYSGHLPGGFELATPVVVIHGKEPGPRVCITAAVHGDEVNGVEIARRVVKQLEPEQLKGTVISVPVVNIDGLFRKDRYMSDRRDLNRAFPGSPNSSTASRVAYSLFNSIIRHCDSLVDLHSGSMFRENLTQLRADLTIPEVSELANQFGAIPVLQSIAPSGSLRGAATAAGIPTVVMEVGGPYTVDEKQVDTGVKAVQSYLSSVNMLPRSFFWSSPQPVFYASQWLRARDGGILLNRVELGARVNKGQLLGTISNPITDDVEEVFSPFNAVVIGRAQNQVVSAGFAIFNLGERRTIEDLEQEGEQIKKQVAAQNAEQLGMAEGQTEQPALDSEQQTEQTPAATEAAGPEVTTESSQNSANQEASVEEPAATSEAAPAEPATAVQPAADAAPVLEPIPEERMPQPEDEDG</sequence>
<keyword evidence="2" id="KW-0479">Metal-binding</keyword>
<evidence type="ECO:0000256" key="5">
    <source>
        <dbReference type="SAM" id="Coils"/>
    </source>
</evidence>
<name>R9PLU2_AGAAL</name>
<comment type="cofactor">
    <cofactor evidence="1">
        <name>Zn(2+)</name>
        <dbReference type="ChEBI" id="CHEBI:29105"/>
    </cofactor>
</comment>
<feature type="chain" id="PRO_5004478363" description="Succinylglutamate desuccinylase/Aspartoacylase catalytic domain-containing protein" evidence="7">
    <location>
        <begin position="21"/>
        <end position="543"/>
    </location>
</feature>
<feature type="coiled-coil region" evidence="5">
    <location>
        <begin position="423"/>
        <end position="450"/>
    </location>
</feature>
<evidence type="ECO:0000313" key="9">
    <source>
        <dbReference type="EMBL" id="GAD02319.1"/>
    </source>
</evidence>
<gene>
    <name evidence="9" type="ORF">AALB_2399</name>
</gene>
<organism evidence="9 10">
    <name type="scientific">Agarivorans albus MKT 106</name>
    <dbReference type="NCBI Taxonomy" id="1331007"/>
    <lineage>
        <taxon>Bacteria</taxon>
        <taxon>Pseudomonadati</taxon>
        <taxon>Pseudomonadota</taxon>
        <taxon>Gammaproteobacteria</taxon>
        <taxon>Alteromonadales</taxon>
        <taxon>Alteromonadaceae</taxon>
        <taxon>Agarivorans</taxon>
    </lineage>
</organism>
<evidence type="ECO:0000313" key="10">
    <source>
        <dbReference type="Proteomes" id="UP000014461"/>
    </source>
</evidence>
<dbReference type="RefSeq" id="WP_016402087.1">
    <property type="nucleotide sequence ID" value="NZ_BARX01000015.1"/>
</dbReference>
<dbReference type="OrthoDB" id="9782876at2"/>
<dbReference type="GO" id="GO:0016788">
    <property type="term" value="F:hydrolase activity, acting on ester bonds"/>
    <property type="evidence" value="ECO:0007669"/>
    <property type="project" value="InterPro"/>
</dbReference>
<feature type="region of interest" description="Disordered" evidence="6">
    <location>
        <begin position="454"/>
        <end position="543"/>
    </location>
</feature>
<evidence type="ECO:0000256" key="3">
    <source>
        <dbReference type="ARBA" id="ARBA00022801"/>
    </source>
</evidence>
<keyword evidence="7" id="KW-0732">Signal</keyword>
<evidence type="ECO:0000256" key="6">
    <source>
        <dbReference type="SAM" id="MobiDB-lite"/>
    </source>
</evidence>